<proteinExistence type="predicted"/>
<accession>A0A6A0ACS2</accession>
<feature type="non-terminal residue" evidence="1">
    <location>
        <position position="1"/>
    </location>
</feature>
<keyword evidence="2" id="KW-1185">Reference proteome</keyword>
<sequence>MGQTRPSRSLTRACRTAGTCATLGTC</sequence>
<dbReference type="Proteomes" id="UP000485058">
    <property type="component" value="Unassembled WGS sequence"/>
</dbReference>
<name>A0A6A0ACS2_HAELA</name>
<dbReference type="EMBL" id="BLLF01004561">
    <property type="protein sequence ID" value="GFH29854.1"/>
    <property type="molecule type" value="Genomic_DNA"/>
</dbReference>
<gene>
    <name evidence="1" type="ORF">HaLaN_28591</name>
</gene>
<reference evidence="1 2" key="1">
    <citation type="submission" date="2020-02" db="EMBL/GenBank/DDBJ databases">
        <title>Draft genome sequence of Haematococcus lacustris strain NIES-144.</title>
        <authorList>
            <person name="Morimoto D."/>
            <person name="Nakagawa S."/>
            <person name="Yoshida T."/>
            <person name="Sawayama S."/>
        </authorList>
    </citation>
    <scope>NUCLEOTIDE SEQUENCE [LARGE SCALE GENOMIC DNA]</scope>
    <source>
        <strain evidence="1 2">NIES-144</strain>
    </source>
</reference>
<protein>
    <submittedName>
        <fullName evidence="1">Uncharacterized protein</fullName>
    </submittedName>
</protein>
<comment type="caution">
    <text evidence="1">The sequence shown here is derived from an EMBL/GenBank/DDBJ whole genome shotgun (WGS) entry which is preliminary data.</text>
</comment>
<dbReference type="AlphaFoldDB" id="A0A6A0ACS2"/>
<evidence type="ECO:0000313" key="1">
    <source>
        <dbReference type="EMBL" id="GFH29854.1"/>
    </source>
</evidence>
<organism evidence="1 2">
    <name type="scientific">Haematococcus lacustris</name>
    <name type="common">Green alga</name>
    <name type="synonym">Haematococcus pluvialis</name>
    <dbReference type="NCBI Taxonomy" id="44745"/>
    <lineage>
        <taxon>Eukaryota</taxon>
        <taxon>Viridiplantae</taxon>
        <taxon>Chlorophyta</taxon>
        <taxon>core chlorophytes</taxon>
        <taxon>Chlorophyceae</taxon>
        <taxon>CS clade</taxon>
        <taxon>Chlamydomonadales</taxon>
        <taxon>Haematococcaceae</taxon>
        <taxon>Haematococcus</taxon>
    </lineage>
</organism>
<evidence type="ECO:0000313" key="2">
    <source>
        <dbReference type="Proteomes" id="UP000485058"/>
    </source>
</evidence>